<evidence type="ECO:0000313" key="2">
    <source>
        <dbReference type="Proteomes" id="UP000008311"/>
    </source>
</evidence>
<accession>B9SFU2</accession>
<dbReference type="AlphaFoldDB" id="B9SFU2"/>
<organism evidence="1 2">
    <name type="scientific">Ricinus communis</name>
    <name type="common">Castor bean</name>
    <dbReference type="NCBI Taxonomy" id="3988"/>
    <lineage>
        <taxon>Eukaryota</taxon>
        <taxon>Viridiplantae</taxon>
        <taxon>Streptophyta</taxon>
        <taxon>Embryophyta</taxon>
        <taxon>Tracheophyta</taxon>
        <taxon>Spermatophyta</taxon>
        <taxon>Magnoliopsida</taxon>
        <taxon>eudicotyledons</taxon>
        <taxon>Gunneridae</taxon>
        <taxon>Pentapetalae</taxon>
        <taxon>rosids</taxon>
        <taxon>fabids</taxon>
        <taxon>Malpighiales</taxon>
        <taxon>Euphorbiaceae</taxon>
        <taxon>Acalyphoideae</taxon>
        <taxon>Acalypheae</taxon>
        <taxon>Ricinus</taxon>
    </lineage>
</organism>
<keyword evidence="2" id="KW-1185">Reference proteome</keyword>
<dbReference type="EMBL" id="EQ973947">
    <property type="protein sequence ID" value="EEF37485.1"/>
    <property type="molecule type" value="Genomic_DNA"/>
</dbReference>
<dbReference type="Proteomes" id="UP000008311">
    <property type="component" value="Unassembled WGS sequence"/>
</dbReference>
<reference evidence="2" key="1">
    <citation type="journal article" date="2010" name="Nat. Biotechnol.">
        <title>Draft genome sequence of the oilseed species Ricinus communis.</title>
        <authorList>
            <person name="Chan A.P."/>
            <person name="Crabtree J."/>
            <person name="Zhao Q."/>
            <person name="Lorenzi H."/>
            <person name="Orvis J."/>
            <person name="Puiu D."/>
            <person name="Melake-Berhan A."/>
            <person name="Jones K.M."/>
            <person name="Redman J."/>
            <person name="Chen G."/>
            <person name="Cahoon E.B."/>
            <person name="Gedil M."/>
            <person name="Stanke M."/>
            <person name="Haas B.J."/>
            <person name="Wortman J.R."/>
            <person name="Fraser-Liggett C.M."/>
            <person name="Ravel J."/>
            <person name="Rabinowicz P.D."/>
        </authorList>
    </citation>
    <scope>NUCLEOTIDE SEQUENCE [LARGE SCALE GENOMIC DNA]</scope>
    <source>
        <strain evidence="2">cv. Hale</strain>
    </source>
</reference>
<protein>
    <submittedName>
        <fullName evidence="1">Uncharacterized protein</fullName>
    </submittedName>
</protein>
<evidence type="ECO:0000313" key="1">
    <source>
        <dbReference type="EMBL" id="EEF37485.1"/>
    </source>
</evidence>
<gene>
    <name evidence="1" type="ORF">RCOM_0723190</name>
</gene>
<sequence>MFHRFNTLIAKVITRTINHPPIVQDIFHYKDLFSNPPNESLEFMRAYLAHCNGIPFQSGDKG</sequence>
<dbReference type="InParanoid" id="B9SFU2"/>
<name>B9SFU2_RICCO</name>
<proteinExistence type="predicted"/>